<protein>
    <recommendedName>
        <fullName evidence="8">Cytosine-specific methyltransferase</fullName>
        <ecNumber evidence="8">2.1.1.37</ecNumber>
    </recommendedName>
</protein>
<dbReference type="Pfam" id="PF00145">
    <property type="entry name" value="DNA_methylase"/>
    <property type="match status" value="1"/>
</dbReference>
<dbReference type="Proteomes" id="UP001623290">
    <property type="component" value="Chromosome"/>
</dbReference>
<dbReference type="RefSeq" id="WP_406720614.1">
    <property type="nucleotide sequence ID" value="NZ_CP135443.1"/>
</dbReference>
<comment type="catalytic activity">
    <reaction evidence="5 8">
        <text>a 2'-deoxycytidine in DNA + S-adenosyl-L-methionine = a 5-methyl-2'-deoxycytidine in DNA + S-adenosyl-L-homocysteine + H(+)</text>
        <dbReference type="Rhea" id="RHEA:13681"/>
        <dbReference type="Rhea" id="RHEA-COMP:11369"/>
        <dbReference type="Rhea" id="RHEA-COMP:11370"/>
        <dbReference type="ChEBI" id="CHEBI:15378"/>
        <dbReference type="ChEBI" id="CHEBI:57856"/>
        <dbReference type="ChEBI" id="CHEBI:59789"/>
        <dbReference type="ChEBI" id="CHEBI:85452"/>
        <dbReference type="ChEBI" id="CHEBI:85454"/>
        <dbReference type="EC" id="2.1.1.37"/>
    </reaction>
</comment>
<dbReference type="Gene3D" id="3.40.50.150">
    <property type="entry name" value="Vaccinia Virus protein VP39"/>
    <property type="match status" value="1"/>
</dbReference>
<dbReference type="PROSITE" id="PS51679">
    <property type="entry name" value="SAM_MT_C5"/>
    <property type="match status" value="1"/>
</dbReference>
<proteinExistence type="inferred from homology"/>
<dbReference type="PROSITE" id="PS00094">
    <property type="entry name" value="C5_MTASE_1"/>
    <property type="match status" value="1"/>
</dbReference>
<evidence type="ECO:0000256" key="2">
    <source>
        <dbReference type="ARBA" id="ARBA00022679"/>
    </source>
</evidence>
<dbReference type="GO" id="GO:0032259">
    <property type="term" value="P:methylation"/>
    <property type="evidence" value="ECO:0007669"/>
    <property type="project" value="UniProtKB-KW"/>
</dbReference>
<dbReference type="InterPro" id="IPR001525">
    <property type="entry name" value="C5_MeTfrase"/>
</dbReference>
<comment type="similarity">
    <text evidence="6 7">Belongs to the class I-like SAM-binding methyltransferase superfamily. C5-methyltransferase family.</text>
</comment>
<dbReference type="InterPro" id="IPR050390">
    <property type="entry name" value="C5-Methyltransferase"/>
</dbReference>
<keyword evidence="2 6" id="KW-0808">Transferase</keyword>
<organism evidence="9 10">
    <name type="scientific">Thioclava litoralis</name>
    <dbReference type="NCBI Taxonomy" id="3076557"/>
    <lineage>
        <taxon>Bacteria</taxon>
        <taxon>Pseudomonadati</taxon>
        <taxon>Pseudomonadota</taxon>
        <taxon>Alphaproteobacteria</taxon>
        <taxon>Rhodobacterales</taxon>
        <taxon>Paracoccaceae</taxon>
        <taxon>Thioclava</taxon>
    </lineage>
</organism>
<evidence type="ECO:0000313" key="10">
    <source>
        <dbReference type="Proteomes" id="UP001623290"/>
    </source>
</evidence>
<dbReference type="GO" id="GO:0003886">
    <property type="term" value="F:DNA (cytosine-5-)-methyltransferase activity"/>
    <property type="evidence" value="ECO:0007669"/>
    <property type="project" value="UniProtKB-EC"/>
</dbReference>
<evidence type="ECO:0000256" key="6">
    <source>
        <dbReference type="PROSITE-ProRule" id="PRU01016"/>
    </source>
</evidence>
<evidence type="ECO:0000256" key="3">
    <source>
        <dbReference type="ARBA" id="ARBA00022691"/>
    </source>
</evidence>
<dbReference type="NCBIfam" id="TIGR00675">
    <property type="entry name" value="dcm"/>
    <property type="match status" value="1"/>
</dbReference>
<dbReference type="InterPro" id="IPR029063">
    <property type="entry name" value="SAM-dependent_MTases_sf"/>
</dbReference>
<evidence type="ECO:0000256" key="1">
    <source>
        <dbReference type="ARBA" id="ARBA00022603"/>
    </source>
</evidence>
<reference evidence="9 10" key="1">
    <citation type="submission" date="2023-09" db="EMBL/GenBank/DDBJ databases">
        <title>Thioclava shenzhenensis sp. nov., a multidrug resistant bacteria-antagonizing species isolated from coastal seawater.</title>
        <authorList>
            <person name="Long M."/>
        </authorList>
    </citation>
    <scope>NUCLEOTIDE SEQUENCE [LARGE SCALE GENOMIC DNA]</scope>
    <source>
        <strain evidence="9 10">FTW29</strain>
    </source>
</reference>
<keyword evidence="3 6" id="KW-0949">S-adenosyl-L-methionine</keyword>
<keyword evidence="10" id="KW-1185">Reference proteome</keyword>
<evidence type="ECO:0000256" key="5">
    <source>
        <dbReference type="ARBA" id="ARBA00047422"/>
    </source>
</evidence>
<feature type="active site" evidence="6">
    <location>
        <position position="80"/>
    </location>
</feature>
<dbReference type="InterPro" id="IPR018117">
    <property type="entry name" value="C5_DNA_meth_AS"/>
</dbReference>
<dbReference type="PANTHER" id="PTHR10629:SF52">
    <property type="entry name" value="DNA (CYTOSINE-5)-METHYLTRANSFERASE 1"/>
    <property type="match status" value="1"/>
</dbReference>
<evidence type="ECO:0000256" key="8">
    <source>
        <dbReference type="RuleBase" id="RU000417"/>
    </source>
</evidence>
<evidence type="ECO:0000313" key="9">
    <source>
        <dbReference type="EMBL" id="WRY33284.1"/>
    </source>
</evidence>
<dbReference type="Gene3D" id="3.90.120.10">
    <property type="entry name" value="DNA Methylase, subunit A, domain 2"/>
    <property type="match status" value="1"/>
</dbReference>
<sequence>MKSVDLFCGAGGFTEGLRQAGYNAILANDFDEMACKTFSYNHPEVPIVCRDIARLSVQEVLEKTGLRKGELNLVVGGPPCQGFSLAGRRMIDDPRNRMFLEFVRIVEGLHPHAFVFENVSGIQTMQKGEVVKAIVAAFEDIGYNCEYRVLNSADYGVPQKRPRFILIGSRSNEKIGFPSPTHGAVTGQARLFGDSLQPYVTSWEALSDLPIIEQGQGDEELSHSGDYFNQYQSARRGNRVPGKIFNHRATSHSEKIIERYAAIPEGGDNSQVPEHLRTKKVNVYKIHSEMPARTVTCNHRTDLLHPKIPRGTTVREAARLQSFDDDYRFFGNLTRKAKWVTQDDQVGNAVPPLLARAIGLHLKNKMGW</sequence>
<evidence type="ECO:0000256" key="4">
    <source>
        <dbReference type="ARBA" id="ARBA00022747"/>
    </source>
</evidence>
<accession>A0ABZ1DZY5</accession>
<dbReference type="SUPFAM" id="SSF53335">
    <property type="entry name" value="S-adenosyl-L-methionine-dependent methyltransferases"/>
    <property type="match status" value="1"/>
</dbReference>
<dbReference type="EMBL" id="CP135443">
    <property type="protein sequence ID" value="WRY33284.1"/>
    <property type="molecule type" value="Genomic_DNA"/>
</dbReference>
<keyword evidence="4" id="KW-0680">Restriction system</keyword>
<name>A0ABZ1DZY5_9RHOB</name>
<dbReference type="PRINTS" id="PR00105">
    <property type="entry name" value="C5METTRFRASE"/>
</dbReference>
<dbReference type="PANTHER" id="PTHR10629">
    <property type="entry name" value="CYTOSINE-SPECIFIC METHYLTRANSFERASE"/>
    <property type="match status" value="1"/>
</dbReference>
<gene>
    <name evidence="9" type="ORF">RPE78_11410</name>
</gene>
<evidence type="ECO:0000256" key="7">
    <source>
        <dbReference type="RuleBase" id="RU000416"/>
    </source>
</evidence>
<keyword evidence="1 6" id="KW-0489">Methyltransferase</keyword>
<dbReference type="EC" id="2.1.1.37" evidence="8"/>